<feature type="chain" id="PRO_5034694188" evidence="13">
    <location>
        <begin position="23"/>
        <end position="707"/>
    </location>
</feature>
<feature type="compositionally biased region" description="Low complexity" evidence="12">
    <location>
        <begin position="21"/>
        <end position="35"/>
    </location>
</feature>
<dbReference type="GO" id="GO:0009279">
    <property type="term" value="C:cell outer membrane"/>
    <property type="evidence" value="ECO:0007669"/>
    <property type="project" value="UniProtKB-SubCell"/>
</dbReference>
<dbReference type="PANTHER" id="PTHR30069:SF41">
    <property type="entry name" value="HEME_HEMOPEXIN UTILIZATION PROTEIN C"/>
    <property type="match status" value="1"/>
</dbReference>
<evidence type="ECO:0000259" key="14">
    <source>
        <dbReference type="Pfam" id="PF00593"/>
    </source>
</evidence>
<dbReference type="InterPro" id="IPR039426">
    <property type="entry name" value="TonB-dep_rcpt-like"/>
</dbReference>
<keyword evidence="16" id="KW-0675">Receptor</keyword>
<dbReference type="InterPro" id="IPR012910">
    <property type="entry name" value="Plug_dom"/>
</dbReference>
<evidence type="ECO:0000256" key="1">
    <source>
        <dbReference type="ARBA" id="ARBA00004571"/>
    </source>
</evidence>
<sequence>MGSVGAAALALAFSGFATGATAQQSDTQQQSGNQSAETAPLELGPISVTATRSPISAMRYPGMVTVIDRDQIELKDPDTLEDMFRSVPGVHFDGGPRRTGQVPTIRGFEGENVQIRIDGARQNFVSGHNGRVFVDPALLAGGEVLRGPASSLYGSGAMGGMIALRTLSADDLLDGDDTLAGRAKFGYQDVNQEFTESLVVGGRPMDGVGLLGGVVKRDSDDIQLGNGTELVSDDDIISGLAKADIQFTPGLSASLSYLVFNNDAREPANGQFANTAADSDITDKDIRSDTIRGQVLYAPLGQTWLDLDASAYFTNSQVGQTYEDSGRIVDQDVDTYGLFIDNRSRFSLAERSSLTLTYGVEASQDEQKGYDSASADGTRSGVPNAEAEFAGAFLQGNFEVKDVIPGTLTVIPGVRYDSFSADSDIDDGSSDDEVSPKIAVSYEPIRGLVGFASYGRAFRAPSINELYNEGTHFAIPLPNGQTAVNSFVANPNLKPEVSDTLEFGVGYERSDTLLKNDAFRIKGAYFQSDVENLIDISVNSAGPSRGCFIPPYTGCNAGTTNTVNVPEAELEGYELEASYDTPRFYVTAGFSSIDGENTRTGESLGVLTPDRLSTDIGLRLSEIDTVVGVEGEFASGFDNVDDASEERGGYSVFDLYLQWAPSEQALQGLTVNLGVDNVFDRDHERVFAGVSEPGRNLKGSIAYRLAF</sequence>
<dbReference type="GO" id="GO:0015344">
    <property type="term" value="F:siderophore uptake transmembrane transporter activity"/>
    <property type="evidence" value="ECO:0007669"/>
    <property type="project" value="TreeGrafter"/>
</dbReference>
<protein>
    <submittedName>
        <fullName evidence="16">Hemoglobin/transferrin/lactoferrin receptor protein</fullName>
    </submittedName>
</protein>
<dbReference type="SUPFAM" id="SSF56935">
    <property type="entry name" value="Porins"/>
    <property type="match status" value="1"/>
</dbReference>
<organism evidence="16 17">
    <name type="scientific">Thalassobaculum litoreum DSM 18839</name>
    <dbReference type="NCBI Taxonomy" id="1123362"/>
    <lineage>
        <taxon>Bacteria</taxon>
        <taxon>Pseudomonadati</taxon>
        <taxon>Pseudomonadota</taxon>
        <taxon>Alphaproteobacteria</taxon>
        <taxon>Rhodospirillales</taxon>
        <taxon>Thalassobaculaceae</taxon>
        <taxon>Thalassobaculum</taxon>
    </lineage>
</organism>
<evidence type="ECO:0000256" key="7">
    <source>
        <dbReference type="ARBA" id="ARBA00023077"/>
    </source>
</evidence>
<dbReference type="InterPro" id="IPR010949">
    <property type="entry name" value="TonB_Hb/transfer/lactofer_rcpt"/>
</dbReference>
<dbReference type="PANTHER" id="PTHR30069">
    <property type="entry name" value="TONB-DEPENDENT OUTER MEMBRANE RECEPTOR"/>
    <property type="match status" value="1"/>
</dbReference>
<proteinExistence type="inferred from homology"/>
<dbReference type="CDD" id="cd01347">
    <property type="entry name" value="ligand_gated_channel"/>
    <property type="match status" value="1"/>
</dbReference>
<dbReference type="InterPro" id="IPR037066">
    <property type="entry name" value="Plug_dom_sf"/>
</dbReference>
<dbReference type="GO" id="GO:0015232">
    <property type="term" value="F:heme transmembrane transporter activity"/>
    <property type="evidence" value="ECO:0007669"/>
    <property type="project" value="InterPro"/>
</dbReference>
<keyword evidence="9 10" id="KW-0998">Cell outer membrane</keyword>
<dbReference type="AlphaFoldDB" id="A0A8G2BLA2"/>
<dbReference type="InterPro" id="IPR036942">
    <property type="entry name" value="Beta-barrel_TonB_sf"/>
</dbReference>
<comment type="caution">
    <text evidence="16">The sequence shown here is derived from an EMBL/GenBank/DDBJ whole genome shotgun (WGS) entry which is preliminary data.</text>
</comment>
<dbReference type="Pfam" id="PF00593">
    <property type="entry name" value="TonB_dep_Rec_b-barrel"/>
    <property type="match status" value="1"/>
</dbReference>
<keyword evidence="5 10" id="KW-0812">Transmembrane</keyword>
<evidence type="ECO:0000313" key="16">
    <source>
        <dbReference type="EMBL" id="SDG36374.1"/>
    </source>
</evidence>
<keyword evidence="8 10" id="KW-0472">Membrane</keyword>
<feature type="domain" description="TonB-dependent receptor-like beta-barrel" evidence="14">
    <location>
        <begin position="257"/>
        <end position="678"/>
    </location>
</feature>
<evidence type="ECO:0000256" key="11">
    <source>
        <dbReference type="RuleBase" id="RU003357"/>
    </source>
</evidence>
<evidence type="ECO:0000256" key="2">
    <source>
        <dbReference type="ARBA" id="ARBA00009810"/>
    </source>
</evidence>
<gene>
    <name evidence="16" type="ORF">SAMN05660686_04165</name>
</gene>
<dbReference type="Gene3D" id="2.170.130.10">
    <property type="entry name" value="TonB-dependent receptor, plug domain"/>
    <property type="match status" value="1"/>
</dbReference>
<evidence type="ECO:0000256" key="6">
    <source>
        <dbReference type="ARBA" id="ARBA00022729"/>
    </source>
</evidence>
<feature type="domain" description="TonB-dependent receptor plug" evidence="15">
    <location>
        <begin position="58"/>
        <end position="160"/>
    </location>
</feature>
<evidence type="ECO:0000256" key="9">
    <source>
        <dbReference type="ARBA" id="ARBA00023237"/>
    </source>
</evidence>
<name>A0A8G2BLA2_9PROT</name>
<keyword evidence="17" id="KW-1185">Reference proteome</keyword>
<evidence type="ECO:0000313" key="17">
    <source>
        <dbReference type="Proteomes" id="UP000198615"/>
    </source>
</evidence>
<dbReference type="InterPro" id="IPR000531">
    <property type="entry name" value="Beta-barrel_TonB"/>
</dbReference>
<reference evidence="16 17" key="1">
    <citation type="submission" date="2016-10" db="EMBL/GenBank/DDBJ databases">
        <authorList>
            <person name="Varghese N."/>
            <person name="Submissions S."/>
        </authorList>
    </citation>
    <scope>NUCLEOTIDE SEQUENCE [LARGE SCALE GENOMIC DNA]</scope>
    <source>
        <strain evidence="16 17">DSM 18839</strain>
    </source>
</reference>
<accession>A0A8G2BLA2</accession>
<dbReference type="EMBL" id="FNBW01000015">
    <property type="protein sequence ID" value="SDG36374.1"/>
    <property type="molecule type" value="Genomic_DNA"/>
</dbReference>
<evidence type="ECO:0000256" key="3">
    <source>
        <dbReference type="ARBA" id="ARBA00022448"/>
    </source>
</evidence>
<dbReference type="GO" id="GO:0044718">
    <property type="term" value="P:siderophore transmembrane transport"/>
    <property type="evidence" value="ECO:0007669"/>
    <property type="project" value="TreeGrafter"/>
</dbReference>
<dbReference type="Proteomes" id="UP000198615">
    <property type="component" value="Unassembled WGS sequence"/>
</dbReference>
<keyword evidence="6 13" id="KW-0732">Signal</keyword>
<dbReference type="InterPro" id="IPR011276">
    <property type="entry name" value="TonB_haem/Hb_rcpt"/>
</dbReference>
<evidence type="ECO:0000256" key="8">
    <source>
        <dbReference type="ARBA" id="ARBA00023136"/>
    </source>
</evidence>
<comment type="similarity">
    <text evidence="2 10 11">Belongs to the TonB-dependent receptor family.</text>
</comment>
<dbReference type="Gene3D" id="2.40.170.20">
    <property type="entry name" value="TonB-dependent receptor, beta-barrel domain"/>
    <property type="match status" value="1"/>
</dbReference>
<comment type="subcellular location">
    <subcellularLocation>
        <location evidence="1 10">Cell outer membrane</location>
        <topology evidence="1 10">Multi-pass membrane protein</topology>
    </subcellularLocation>
</comment>
<feature type="region of interest" description="Disordered" evidence="12">
    <location>
        <begin position="21"/>
        <end position="45"/>
    </location>
</feature>
<evidence type="ECO:0000256" key="5">
    <source>
        <dbReference type="ARBA" id="ARBA00022692"/>
    </source>
</evidence>
<evidence type="ECO:0000256" key="10">
    <source>
        <dbReference type="PROSITE-ProRule" id="PRU01360"/>
    </source>
</evidence>
<evidence type="ECO:0000256" key="4">
    <source>
        <dbReference type="ARBA" id="ARBA00022452"/>
    </source>
</evidence>
<dbReference type="PROSITE" id="PS52016">
    <property type="entry name" value="TONB_DEPENDENT_REC_3"/>
    <property type="match status" value="1"/>
</dbReference>
<evidence type="ECO:0000256" key="12">
    <source>
        <dbReference type="SAM" id="MobiDB-lite"/>
    </source>
</evidence>
<keyword evidence="3 10" id="KW-0813">Transport</keyword>
<feature type="signal peptide" evidence="13">
    <location>
        <begin position="1"/>
        <end position="22"/>
    </location>
</feature>
<evidence type="ECO:0000256" key="13">
    <source>
        <dbReference type="SAM" id="SignalP"/>
    </source>
</evidence>
<keyword evidence="7 11" id="KW-0798">TonB box</keyword>
<dbReference type="Pfam" id="PF07715">
    <property type="entry name" value="Plug"/>
    <property type="match status" value="1"/>
</dbReference>
<dbReference type="NCBIfam" id="TIGR01785">
    <property type="entry name" value="TonB-hemin"/>
    <property type="match status" value="1"/>
</dbReference>
<dbReference type="NCBIfam" id="TIGR01786">
    <property type="entry name" value="TonB-hemlactrns"/>
    <property type="match status" value="1"/>
</dbReference>
<evidence type="ECO:0000259" key="15">
    <source>
        <dbReference type="Pfam" id="PF07715"/>
    </source>
</evidence>
<keyword evidence="4 10" id="KW-1134">Transmembrane beta strand</keyword>